<keyword evidence="2" id="KW-1185">Reference proteome</keyword>
<dbReference type="Proteomes" id="UP001448207">
    <property type="component" value="Unassembled WGS sequence"/>
</dbReference>
<reference evidence="1 2" key="1">
    <citation type="submission" date="2024-04" db="EMBL/GenBank/DDBJ databases">
        <title>Symmetric and asymmetric DNA N6-adenine methylation regulates different biological responses in Mucorales.</title>
        <authorList>
            <consortium name="Lawrence Berkeley National Laboratory"/>
            <person name="Lax C."/>
            <person name="Mondo S.J."/>
            <person name="Osorio-Concepcion M."/>
            <person name="Muszewska A."/>
            <person name="Corrochano-Luque M."/>
            <person name="Gutierrez G."/>
            <person name="Riley R."/>
            <person name="Lipzen A."/>
            <person name="Guo J."/>
            <person name="Hundley H."/>
            <person name="Amirebrahimi M."/>
            <person name="Ng V."/>
            <person name="Lorenzo-Gutierrez D."/>
            <person name="Binder U."/>
            <person name="Yang J."/>
            <person name="Song Y."/>
            <person name="Canovas D."/>
            <person name="Navarro E."/>
            <person name="Freitag M."/>
            <person name="Gabaldon T."/>
            <person name="Grigoriev I.V."/>
            <person name="Corrochano L.M."/>
            <person name="Nicolas F.E."/>
            <person name="Garre V."/>
        </authorList>
    </citation>
    <scope>NUCLEOTIDE SEQUENCE [LARGE SCALE GENOMIC DNA]</scope>
    <source>
        <strain evidence="1 2">L51</strain>
    </source>
</reference>
<dbReference type="EMBL" id="JBCLYO010000023">
    <property type="protein sequence ID" value="KAL0079122.1"/>
    <property type="molecule type" value="Genomic_DNA"/>
</dbReference>
<protein>
    <submittedName>
        <fullName evidence="1">Uncharacterized protein</fullName>
    </submittedName>
</protein>
<organism evidence="1 2">
    <name type="scientific">Phycomyces blakesleeanus</name>
    <dbReference type="NCBI Taxonomy" id="4837"/>
    <lineage>
        <taxon>Eukaryota</taxon>
        <taxon>Fungi</taxon>
        <taxon>Fungi incertae sedis</taxon>
        <taxon>Mucoromycota</taxon>
        <taxon>Mucoromycotina</taxon>
        <taxon>Mucoromycetes</taxon>
        <taxon>Mucorales</taxon>
        <taxon>Phycomycetaceae</taxon>
        <taxon>Phycomyces</taxon>
    </lineage>
</organism>
<accession>A0ABR3ASL1</accession>
<evidence type="ECO:0000313" key="1">
    <source>
        <dbReference type="EMBL" id="KAL0079122.1"/>
    </source>
</evidence>
<sequence length="207" mass="23618">MYRAPSRNQEIFKSNILAISESGRNPMAHEIGRAIVNELKVNQNYKGAEELFQDLIKRMNIVISDSSGNNTKSIGENCRFIDGDLFRKAIAALVRYAPNPQLALNYTTFYMRDIEEPLRTQTSENFVLVNLIYVYSKSKSSTYLEDALDFVKHGITRGLAIQVPQGASRSYNVCPKVFDTVCQPVLRFHKVQISKDRRCIEPISKLY</sequence>
<gene>
    <name evidence="1" type="ORF">J3Q64DRAFT_1763867</name>
</gene>
<proteinExistence type="predicted"/>
<comment type="caution">
    <text evidence="1">The sequence shown here is derived from an EMBL/GenBank/DDBJ whole genome shotgun (WGS) entry which is preliminary data.</text>
</comment>
<evidence type="ECO:0000313" key="2">
    <source>
        <dbReference type="Proteomes" id="UP001448207"/>
    </source>
</evidence>
<name>A0ABR3ASL1_PHYBL</name>